<evidence type="ECO:0000313" key="3">
    <source>
        <dbReference type="Proteomes" id="UP001597641"/>
    </source>
</evidence>
<accession>A0ABW6BYF8</accession>
<feature type="compositionally biased region" description="Polar residues" evidence="1">
    <location>
        <begin position="1"/>
        <end position="13"/>
    </location>
</feature>
<dbReference type="RefSeq" id="WP_377488998.1">
    <property type="nucleotide sequence ID" value="NZ_JBHUOX010000020.1"/>
</dbReference>
<feature type="region of interest" description="Disordered" evidence="1">
    <location>
        <begin position="1"/>
        <end position="21"/>
    </location>
</feature>
<reference evidence="3" key="1">
    <citation type="journal article" date="2019" name="Int. J. Syst. Evol. Microbiol.">
        <title>The Global Catalogue of Microorganisms (GCM) 10K type strain sequencing project: providing services to taxonomists for standard genome sequencing and annotation.</title>
        <authorList>
            <consortium name="The Broad Institute Genomics Platform"/>
            <consortium name="The Broad Institute Genome Sequencing Center for Infectious Disease"/>
            <person name="Wu L."/>
            <person name="Ma J."/>
        </authorList>
    </citation>
    <scope>NUCLEOTIDE SEQUENCE [LARGE SCALE GENOMIC DNA]</scope>
    <source>
        <strain evidence="3">KCTC 23984</strain>
    </source>
</reference>
<organism evidence="2 3">
    <name type="scientific">Pontibacter toksunensis</name>
    <dbReference type="NCBI Taxonomy" id="1332631"/>
    <lineage>
        <taxon>Bacteria</taxon>
        <taxon>Pseudomonadati</taxon>
        <taxon>Bacteroidota</taxon>
        <taxon>Cytophagia</taxon>
        <taxon>Cytophagales</taxon>
        <taxon>Hymenobacteraceae</taxon>
        <taxon>Pontibacter</taxon>
    </lineage>
</organism>
<protein>
    <submittedName>
        <fullName evidence="2">Uncharacterized protein</fullName>
    </submittedName>
</protein>
<comment type="caution">
    <text evidence="2">The sequence shown here is derived from an EMBL/GenBank/DDBJ whole genome shotgun (WGS) entry which is preliminary data.</text>
</comment>
<keyword evidence="3" id="KW-1185">Reference proteome</keyword>
<dbReference type="EMBL" id="JBHUOX010000020">
    <property type="protein sequence ID" value="MFD3002834.1"/>
    <property type="molecule type" value="Genomic_DNA"/>
</dbReference>
<gene>
    <name evidence="2" type="ORF">ACFS7Z_20870</name>
</gene>
<dbReference type="Proteomes" id="UP001597641">
    <property type="component" value="Unassembled WGS sequence"/>
</dbReference>
<evidence type="ECO:0000313" key="2">
    <source>
        <dbReference type="EMBL" id="MFD3002834.1"/>
    </source>
</evidence>
<name>A0ABW6BYF8_9BACT</name>
<evidence type="ECO:0000256" key="1">
    <source>
        <dbReference type="SAM" id="MobiDB-lite"/>
    </source>
</evidence>
<proteinExistence type="predicted"/>
<sequence length="59" mass="6800">MVARIQQLQNAAPNAQDAEELGRLTELKEEYEMRVAVTRRNEAEEPLRLLRAQPVLRLA</sequence>